<accession>A0A0A0DF51</accession>
<comment type="caution">
    <text evidence="1">The sequence shown here is derived from an EMBL/GenBank/DDBJ whole genome shotgun (WGS) entry which is preliminary data.</text>
</comment>
<proteinExistence type="predicted"/>
<gene>
    <name evidence="1" type="ORF">SSIN_1751</name>
</gene>
<organism evidence="1 2">
    <name type="scientific">Streptococcus sinensis</name>
    <dbReference type="NCBI Taxonomy" id="176090"/>
    <lineage>
        <taxon>Bacteria</taxon>
        <taxon>Bacillati</taxon>
        <taxon>Bacillota</taxon>
        <taxon>Bacilli</taxon>
        <taxon>Lactobacillales</taxon>
        <taxon>Streptococcaceae</taxon>
        <taxon>Streptococcus</taxon>
    </lineage>
</organism>
<dbReference type="Pfam" id="PF19775">
    <property type="entry name" value="DUF6261"/>
    <property type="match status" value="1"/>
</dbReference>
<dbReference type="InterPro" id="IPR046228">
    <property type="entry name" value="DUF6261"/>
</dbReference>
<dbReference type="RefSeq" id="WP_037617931.1">
    <property type="nucleotide sequence ID" value="NZ_JPEN01000102.1"/>
</dbReference>
<dbReference type="Proteomes" id="UP000030019">
    <property type="component" value="Unassembled WGS sequence"/>
</dbReference>
<name>A0A0A0DF51_9STRE</name>
<sequence length="250" mass="28860">MKTEKIVAIKHSNLRHAEFSQFIARFLDDLKKENLDIKKEEVLTTLVEKIQAALPAYQASLGHIRANEKSGLLNEADDLRDADLQALRDSIKPYRASKREAEKTAYINLKLLFDTYKDAHKKHYEEETALISSLLEKLASDKYKSQIETLTISKFVENLEESHQAFEKLFASRSQDNLQTVSFDVKKLRKEVATPYQQLSDYVLILSQVKEDEFYKRFLSVLNNSRKHYADTLARRKGKEAKVAETATTE</sequence>
<evidence type="ECO:0000313" key="2">
    <source>
        <dbReference type="Proteomes" id="UP000030019"/>
    </source>
</evidence>
<dbReference type="STRING" id="176090.SSIN_1751"/>
<dbReference type="EMBL" id="JPEN01000102">
    <property type="protein sequence ID" value="KGM36488.1"/>
    <property type="molecule type" value="Genomic_DNA"/>
</dbReference>
<reference evidence="1 2" key="1">
    <citation type="submission" date="2014-06" db="EMBL/GenBank/DDBJ databases">
        <authorList>
            <person name="Teng J.L."/>
            <person name="Huang Y."/>
            <person name="Tse H."/>
            <person name="Lau S.K."/>
            <person name="Woo P.C."/>
        </authorList>
    </citation>
    <scope>NUCLEOTIDE SEQUENCE [LARGE SCALE GENOMIC DNA]</scope>
    <source>
        <strain evidence="1 2">HKU4</strain>
    </source>
</reference>
<dbReference type="AlphaFoldDB" id="A0A0A0DF51"/>
<protein>
    <submittedName>
        <fullName evidence="1">Uncharacterized protein</fullName>
    </submittedName>
</protein>
<keyword evidence="2" id="KW-1185">Reference proteome</keyword>
<dbReference type="PATRIC" id="fig|176090.4.peg.1698"/>
<evidence type="ECO:0000313" key="1">
    <source>
        <dbReference type="EMBL" id="KGM36488.1"/>
    </source>
</evidence>
<dbReference type="eggNOG" id="ENOG50329HX">
    <property type="taxonomic scope" value="Bacteria"/>
</dbReference>